<dbReference type="InterPro" id="IPR029044">
    <property type="entry name" value="Nucleotide-diphossugar_trans"/>
</dbReference>
<comment type="caution">
    <text evidence="3">The sequence shown here is derived from an EMBL/GenBank/DDBJ whole genome shotgun (WGS) entry which is preliminary data.</text>
</comment>
<feature type="domain" description="Glycosyltransferase 2-like" evidence="2">
    <location>
        <begin position="543"/>
        <end position="716"/>
    </location>
</feature>
<gene>
    <name evidence="3" type="ORF">IG616_13020</name>
</gene>
<dbReference type="Pfam" id="PF16994">
    <property type="entry name" value="Glyco_trans_4_5"/>
    <property type="match status" value="1"/>
</dbReference>
<accession>A0ABR9CP05</accession>
<dbReference type="CDD" id="cd03801">
    <property type="entry name" value="GT4_PimA-like"/>
    <property type="match status" value="1"/>
</dbReference>
<keyword evidence="4" id="KW-1185">Reference proteome</keyword>
<dbReference type="Gene3D" id="3.90.550.10">
    <property type="entry name" value="Spore Coat Polysaccharide Biosynthesis Protein SpsA, Chain A"/>
    <property type="match status" value="2"/>
</dbReference>
<dbReference type="Pfam" id="PF00535">
    <property type="entry name" value="Glycos_transf_2"/>
    <property type="match status" value="2"/>
</dbReference>
<feature type="domain" description="Glycosyl transferase family 1" evidence="1">
    <location>
        <begin position="990"/>
        <end position="1153"/>
    </location>
</feature>
<evidence type="ECO:0000313" key="3">
    <source>
        <dbReference type="EMBL" id="MBD8892473.1"/>
    </source>
</evidence>
<dbReference type="SUPFAM" id="SSF53756">
    <property type="entry name" value="UDP-Glycosyltransferase/glycogen phosphorylase"/>
    <property type="match status" value="1"/>
</dbReference>
<reference evidence="4" key="1">
    <citation type="submission" date="2020-09" db="EMBL/GenBank/DDBJ databases">
        <title>The genome sequence of strain Labrenzia suaedae 4C16A.</title>
        <authorList>
            <person name="Liu Y."/>
        </authorList>
    </citation>
    <scope>NUCLEOTIDE SEQUENCE [LARGE SCALE GENOMIC DNA]</scope>
    <source>
        <strain evidence="4">4C16A</strain>
    </source>
</reference>
<dbReference type="InterPro" id="IPR001173">
    <property type="entry name" value="Glyco_trans_2-like"/>
</dbReference>
<feature type="domain" description="Glycosyltransferase 2-like" evidence="2">
    <location>
        <begin position="290"/>
        <end position="448"/>
    </location>
</feature>
<proteinExistence type="predicted"/>
<evidence type="ECO:0000259" key="2">
    <source>
        <dbReference type="Pfam" id="PF00535"/>
    </source>
</evidence>
<dbReference type="EMBL" id="JACYXI010000008">
    <property type="protein sequence ID" value="MBD8892473.1"/>
    <property type="molecule type" value="Genomic_DNA"/>
</dbReference>
<dbReference type="Gene3D" id="3.40.50.2000">
    <property type="entry name" value="Glycogen Phosphorylase B"/>
    <property type="match status" value="1"/>
</dbReference>
<dbReference type="InterPro" id="IPR041693">
    <property type="entry name" value="Glyco_trans_4_5"/>
</dbReference>
<dbReference type="RefSeq" id="WP_192148609.1">
    <property type="nucleotide sequence ID" value="NZ_JACYXI010000008.1"/>
</dbReference>
<evidence type="ECO:0000313" key="4">
    <source>
        <dbReference type="Proteomes" id="UP000632063"/>
    </source>
</evidence>
<evidence type="ECO:0000259" key="1">
    <source>
        <dbReference type="Pfam" id="PF00534"/>
    </source>
</evidence>
<reference evidence="3 4" key="2">
    <citation type="journal article" date="2021" name="Int. J. Syst. Evol. Microbiol.">
        <title>Roseibium litorale sp. nov., isolated from a tidal flat sediment and proposal for the reclassification of Labrenzia polysiphoniae as Roseibium polysiphoniae comb. nov.</title>
        <authorList>
            <person name="Liu Y."/>
            <person name="Pei T."/>
            <person name="Du J."/>
            <person name="Chao M."/>
            <person name="Deng M.R."/>
            <person name="Zhu H."/>
        </authorList>
    </citation>
    <scope>NUCLEOTIDE SEQUENCE [LARGE SCALE GENOMIC DNA]</scope>
    <source>
        <strain evidence="3 4">4C16A</strain>
    </source>
</reference>
<dbReference type="CDD" id="cd04184">
    <property type="entry name" value="GT2_RfbC_Mx_like"/>
    <property type="match status" value="1"/>
</dbReference>
<dbReference type="PANTHER" id="PTHR43179:SF7">
    <property type="entry name" value="RHAMNOSYLTRANSFERASE WBBL"/>
    <property type="match status" value="1"/>
</dbReference>
<dbReference type="Pfam" id="PF00534">
    <property type="entry name" value="Glycos_transf_1"/>
    <property type="match status" value="1"/>
</dbReference>
<dbReference type="Proteomes" id="UP000632063">
    <property type="component" value="Unassembled WGS sequence"/>
</dbReference>
<protein>
    <submittedName>
        <fullName evidence="3">Glycosyltransferase</fullName>
    </submittedName>
</protein>
<organism evidence="3 4">
    <name type="scientific">Roseibium litorale</name>
    <dbReference type="NCBI Taxonomy" id="2803841"/>
    <lineage>
        <taxon>Bacteria</taxon>
        <taxon>Pseudomonadati</taxon>
        <taxon>Pseudomonadota</taxon>
        <taxon>Alphaproteobacteria</taxon>
        <taxon>Hyphomicrobiales</taxon>
        <taxon>Stappiaceae</taxon>
        <taxon>Roseibium</taxon>
    </lineage>
</organism>
<dbReference type="InterPro" id="IPR001296">
    <property type="entry name" value="Glyco_trans_1"/>
</dbReference>
<sequence length="1181" mass="132969">MRVDYMSSVRNVIESSSIFDFDYYLDTYPEAQNYSDDLLEYWIRDGVKLGHNPHPLFDTNWYIRTHEFKDVDDQNPLFHYLTTGWKEFKDPCPSFSVEEYLARNKDVLDAGIEPLTHYINYGFEEGRPYFKSKNCDFHYPIKPYVANLSTVPEPGIKPVRLSLTKCGSVGAKNLQVLSFLRERVSVPEAALTEDFDKKELRFALSKLSLLRDSGEVLASLFDGSGPANAAMLDVLLSAGVNPPRKVDIENVPVTLVPIIERYNASRLDIARRLDFDTDLAGLEDGPIKFSILMPIYRPPLIFLERAILSVLLQTYSNWELVLIDDNSDSEEINNLLVYYEALDSRIRVIRQQKNGGISAATNAGLEVASGDYIGLLDHDDMITRDALSEIYRVLEKDSSVDWIYTDEAKIDEDNVPDEIYTKPDWSPSLLLNLMYTGHFTIYRTVLVEQLSGFRSNYDFSQDYDLALRFSELQVKVIHLAKCLYGWRMIPGSAASGGKPTARLSNLAALQDAANRRDYPSIAVGLPTGNRLMQVRHPESASVSIIIPSDNFQNILETLESVLTNSTYSNYELIVVTNTNLINANSRYVERYDIKFVPYDKPYNFSDKCNVGVDHCTGDFVLFLNDDVRVVSPNWIEVLLEAARLPNVGAVAPKLLYESGHIQHAGMVTGVHRLVGTAFHAYPDNTGAHFNLAQSLREVSLLCGACIMLPRSVFKEVGGFDAQNTPISHSDVDLCFKIREAGYSCIYTPFAKLTHIGHQSRESQVIDIAEKKAFKKDTSDIFLLRRWPEYCSYDPYFPPSLKGMVYIDSQEDFRLYPSPKVKNVDGPSALVVSHDLTQSGAPRVALDVTESLINAGYFVVVISPHDGAMRQEFLDAGAHVIVDSLAFRHHDNVRDLAINFDLVFANTCVSWPIVRQVGQFTDVFWYIHETGLVNELAHQFPDFVPTFEHAKAVWSGSERAQENLLSHGVKSIVLEYGAEDFRAASSGNAVKLGSNSQPVVISIFGSIEERKGQDIALSGFLLIPEDIRNNFVLNICGRTLDPSFAEALLRRGELHSNVRFLGEQNFSDYQKTLSRTDVVLCTSRDDTLPLVTLHALSQGKVLVVSADTGTSKYITDSVSGFILEQNTPEEVAQKLMAIWKKRDRMTRVSVQSRKVFDKNFTREVFDMKVTKILRSNETPLRT</sequence>
<dbReference type="SUPFAM" id="SSF53448">
    <property type="entry name" value="Nucleotide-diphospho-sugar transferases"/>
    <property type="match status" value="2"/>
</dbReference>
<name>A0ABR9CP05_9HYPH</name>
<dbReference type="PANTHER" id="PTHR43179">
    <property type="entry name" value="RHAMNOSYLTRANSFERASE WBBL"/>
    <property type="match status" value="1"/>
</dbReference>